<keyword evidence="2" id="KW-1185">Reference proteome</keyword>
<comment type="caution">
    <text evidence="1">The sequence shown here is derived from an EMBL/GenBank/DDBJ whole genome shotgun (WGS) entry which is preliminary data.</text>
</comment>
<sequence>MFLSTFTRIFHFIRCQNQLQSLILQELLSLNILKNYSTLVRLASREVGHGVVYVDVPTVINDFGEEFGKAINFVFERHGSNDNKSDSPKWVRALEAFLSAAEAYKVKYNRPAVIMLTDLLMKIQKFLKFFKITQKITLMTENILRVTYYTISYLGESSSSRLYYPPIEIGDLNKEESLDYLVNKRKIKLEEAGSLYELVSGRIIDLNVVANKSLAGQSLKDIKKSIIRKIRENFTIAQINPGQKYHKVSCKIINSLLETKELELKTYKRIFDNEDDADKILEKNVFACHPGDGVITFQSQSVELYIKNNANDFGVKLIDYTIADEDYATPSNQMDNTTQMKSPPIHLSRNSSHKIAFTA</sequence>
<evidence type="ECO:0000313" key="1">
    <source>
        <dbReference type="EMBL" id="GBB86405.1"/>
    </source>
</evidence>
<dbReference type="STRING" id="94130.A0A2Z6QA05"/>
<dbReference type="AlphaFoldDB" id="A0A2Z6QA05"/>
<proteinExistence type="predicted"/>
<dbReference type="EMBL" id="BEXD01000318">
    <property type="protein sequence ID" value="GBB86405.1"/>
    <property type="molecule type" value="Genomic_DNA"/>
</dbReference>
<accession>A0A2Z6QA05</accession>
<organism evidence="1 2">
    <name type="scientific">Rhizophagus clarus</name>
    <dbReference type="NCBI Taxonomy" id="94130"/>
    <lineage>
        <taxon>Eukaryota</taxon>
        <taxon>Fungi</taxon>
        <taxon>Fungi incertae sedis</taxon>
        <taxon>Mucoromycota</taxon>
        <taxon>Glomeromycotina</taxon>
        <taxon>Glomeromycetes</taxon>
        <taxon>Glomerales</taxon>
        <taxon>Glomeraceae</taxon>
        <taxon>Rhizophagus</taxon>
    </lineage>
</organism>
<dbReference type="Proteomes" id="UP000247702">
    <property type="component" value="Unassembled WGS sequence"/>
</dbReference>
<name>A0A2Z6QA05_9GLOM</name>
<protein>
    <submittedName>
        <fullName evidence="1">Uncharacterized protein</fullName>
    </submittedName>
</protein>
<gene>
    <name evidence="1" type="ORF">RclHR1_12840003</name>
</gene>
<evidence type="ECO:0000313" key="2">
    <source>
        <dbReference type="Proteomes" id="UP000247702"/>
    </source>
</evidence>
<reference evidence="1 2" key="1">
    <citation type="submission" date="2017-11" db="EMBL/GenBank/DDBJ databases">
        <title>The genome of Rhizophagus clarus HR1 reveals common genetic basis of auxotrophy among arbuscular mycorrhizal fungi.</title>
        <authorList>
            <person name="Kobayashi Y."/>
        </authorList>
    </citation>
    <scope>NUCLEOTIDE SEQUENCE [LARGE SCALE GENOMIC DNA]</scope>
    <source>
        <strain evidence="1 2">HR1</strain>
    </source>
</reference>